<keyword evidence="4 6" id="KW-0472">Membrane</keyword>
<evidence type="ECO:0000256" key="6">
    <source>
        <dbReference type="SAM" id="Phobius"/>
    </source>
</evidence>
<feature type="region of interest" description="Disordered" evidence="5">
    <location>
        <begin position="288"/>
        <end position="307"/>
    </location>
</feature>
<feature type="transmembrane region" description="Helical" evidence="6">
    <location>
        <begin position="443"/>
        <end position="465"/>
    </location>
</feature>
<dbReference type="GO" id="GO:0016020">
    <property type="term" value="C:membrane"/>
    <property type="evidence" value="ECO:0007669"/>
    <property type="project" value="UniProtKB-SubCell"/>
</dbReference>
<dbReference type="OrthoDB" id="46759at2759"/>
<proteinExistence type="predicted"/>
<accession>A0A9K3KRW4</accession>
<reference evidence="7" key="2">
    <citation type="submission" date="2021-04" db="EMBL/GenBank/DDBJ databases">
        <authorList>
            <person name="Podell S."/>
        </authorList>
    </citation>
    <scope>NUCLEOTIDE SEQUENCE</scope>
    <source>
        <strain evidence="7">Hildebrandi</strain>
    </source>
</reference>
<feature type="transmembrane region" description="Helical" evidence="6">
    <location>
        <begin position="477"/>
        <end position="496"/>
    </location>
</feature>
<feature type="transmembrane region" description="Helical" evidence="6">
    <location>
        <begin position="146"/>
        <end position="166"/>
    </location>
</feature>
<comment type="subcellular location">
    <subcellularLocation>
        <location evidence="1">Membrane</location>
        <topology evidence="1">Multi-pass membrane protein</topology>
    </subcellularLocation>
</comment>
<protein>
    <submittedName>
        <fullName evidence="7">ZIP zinc transporter</fullName>
    </submittedName>
</protein>
<dbReference type="Proteomes" id="UP000693970">
    <property type="component" value="Unassembled WGS sequence"/>
</dbReference>
<dbReference type="EMBL" id="JAGRRH010000019">
    <property type="protein sequence ID" value="KAG7348889.1"/>
    <property type="molecule type" value="Genomic_DNA"/>
</dbReference>
<evidence type="ECO:0000313" key="8">
    <source>
        <dbReference type="Proteomes" id="UP000693970"/>
    </source>
</evidence>
<name>A0A9K3KRW4_9STRA</name>
<feature type="transmembrane region" description="Helical" evidence="6">
    <location>
        <begin position="12"/>
        <end position="29"/>
    </location>
</feature>
<evidence type="ECO:0000256" key="1">
    <source>
        <dbReference type="ARBA" id="ARBA00004141"/>
    </source>
</evidence>
<dbReference type="PANTHER" id="PTHR16950:SF16">
    <property type="entry name" value="ZINC TRANSPORTER ZIP13"/>
    <property type="match status" value="1"/>
</dbReference>
<evidence type="ECO:0000256" key="4">
    <source>
        <dbReference type="ARBA" id="ARBA00023136"/>
    </source>
</evidence>
<feature type="region of interest" description="Disordered" evidence="5">
    <location>
        <begin position="315"/>
        <end position="336"/>
    </location>
</feature>
<keyword evidence="3 6" id="KW-1133">Transmembrane helix</keyword>
<dbReference type="GO" id="GO:0005385">
    <property type="term" value="F:zinc ion transmembrane transporter activity"/>
    <property type="evidence" value="ECO:0007669"/>
    <property type="project" value="TreeGrafter"/>
</dbReference>
<keyword evidence="2 6" id="KW-0812">Transmembrane</keyword>
<reference evidence="7" key="1">
    <citation type="journal article" date="2021" name="Sci. Rep.">
        <title>Diploid genomic architecture of Nitzschia inconspicua, an elite biomass production diatom.</title>
        <authorList>
            <person name="Oliver A."/>
            <person name="Podell S."/>
            <person name="Pinowska A."/>
            <person name="Traller J.C."/>
            <person name="Smith S.R."/>
            <person name="McClure R."/>
            <person name="Beliaev A."/>
            <person name="Bohutskyi P."/>
            <person name="Hill E.A."/>
            <person name="Rabines A."/>
            <person name="Zheng H."/>
            <person name="Allen L.Z."/>
            <person name="Kuo A."/>
            <person name="Grigoriev I.V."/>
            <person name="Allen A.E."/>
            <person name="Hazlebeck D."/>
            <person name="Allen E.E."/>
        </authorList>
    </citation>
    <scope>NUCLEOTIDE SEQUENCE</scope>
    <source>
        <strain evidence="7">Hildebrandi</strain>
    </source>
</reference>
<evidence type="ECO:0000313" key="7">
    <source>
        <dbReference type="EMBL" id="KAG7348889.1"/>
    </source>
</evidence>
<feature type="transmembrane region" description="Helical" evidence="6">
    <location>
        <begin position="417"/>
        <end position="437"/>
    </location>
</feature>
<organism evidence="7 8">
    <name type="scientific">Nitzschia inconspicua</name>
    <dbReference type="NCBI Taxonomy" id="303405"/>
    <lineage>
        <taxon>Eukaryota</taxon>
        <taxon>Sar</taxon>
        <taxon>Stramenopiles</taxon>
        <taxon>Ochrophyta</taxon>
        <taxon>Bacillariophyta</taxon>
        <taxon>Bacillariophyceae</taxon>
        <taxon>Bacillariophycidae</taxon>
        <taxon>Bacillariales</taxon>
        <taxon>Bacillariaceae</taxon>
        <taxon>Nitzschia</taxon>
    </lineage>
</organism>
<dbReference type="Pfam" id="PF02535">
    <property type="entry name" value="Zip"/>
    <property type="match status" value="1"/>
</dbReference>
<dbReference type="AlphaFoldDB" id="A0A9K3KRW4"/>
<keyword evidence="8" id="KW-1185">Reference proteome</keyword>
<evidence type="ECO:0000256" key="5">
    <source>
        <dbReference type="SAM" id="MobiDB-lite"/>
    </source>
</evidence>
<evidence type="ECO:0000256" key="3">
    <source>
        <dbReference type="ARBA" id="ARBA00022989"/>
    </source>
</evidence>
<sequence length="501" mass="53641">MFLLSHLHTTPVVAFALLVAIAPAVRVTATEPFSSLRHGTHDVFRSDAFPIPVRALEGESDSDCHCDGSTTVHCTNEVEEAFCSCTGGVLACTDPFEGCHCDGPVAHCNNGDVESACYCENRIVQCDVSKIQFDAQSGGDKPWGSVIVASLIVNLVTLIGVVFIAGEWLRKLFCPSWVSKGEQHILWTHVLIPMFACGALLATTVFLVLPEGLLLIQSDFGGDGHDGHNHRRFLQEDDDHSEEAAATWRFGAAILGGFLLPVVSHIIFHQDDLHTCVVDNLTGSDAKKEIDEDEARDQEQTVDNVNTDALAVGESTSGLKLDEKSEDSCEKETAESSDVAPIKGVTLTNPSLTASLFLGDFFHNFSDGVFIGAAFLLCDRNLALAITAATIYHELAQEVADYFVLVHNCGMTRIGALALNFLCGLSIMAGGILVLAADLTNTAIGVILCVGGGVYIHVAVAECLTTARTHQKGRKQQAYGILAFIVGVVPIGLVLLNHQHC</sequence>
<dbReference type="PANTHER" id="PTHR16950">
    <property type="entry name" value="ZINC TRANSPORTER SLC39A7 HISTIDINE-RICH MEMBRANE PROTEIN KE4"/>
    <property type="match status" value="1"/>
</dbReference>
<feature type="transmembrane region" description="Helical" evidence="6">
    <location>
        <begin position="186"/>
        <end position="209"/>
    </location>
</feature>
<comment type="caution">
    <text evidence="7">The sequence shown here is derived from an EMBL/GenBank/DDBJ whole genome shotgun (WGS) entry which is preliminary data.</text>
</comment>
<feature type="compositionally biased region" description="Basic and acidic residues" evidence="5">
    <location>
        <begin position="320"/>
        <end position="334"/>
    </location>
</feature>
<gene>
    <name evidence="7" type="ORF">IV203_011486</name>
</gene>
<dbReference type="GO" id="GO:0006882">
    <property type="term" value="P:intracellular zinc ion homeostasis"/>
    <property type="evidence" value="ECO:0007669"/>
    <property type="project" value="TreeGrafter"/>
</dbReference>
<evidence type="ECO:0000256" key="2">
    <source>
        <dbReference type="ARBA" id="ARBA00022692"/>
    </source>
</evidence>
<dbReference type="InterPro" id="IPR003689">
    <property type="entry name" value="ZIP"/>
</dbReference>